<evidence type="ECO:0000313" key="2">
    <source>
        <dbReference type="Proteomes" id="UP000230184"/>
    </source>
</evidence>
<accession>A0A2M6YT20</accession>
<comment type="caution">
    <text evidence="1">The sequence shown here is derived from an EMBL/GenBank/DDBJ whole genome shotgun (WGS) entry which is preliminary data.</text>
</comment>
<sequence length="93" mass="10708">MKTKISSSWKYFGVEDEIGLLSQIYDGFTPETKEIEIAHITSDEDQKVVDNNEFLCGIKNLATLSLFKQYKVLQFNKSLYHSNKTKANSKKLQ</sequence>
<reference evidence="2" key="1">
    <citation type="submission" date="2017-09" db="EMBL/GenBank/DDBJ databases">
        <title>Depth-based differentiation of microbial function through sediment-hosted aquifers and enrichment of novel symbionts in the deep terrestrial subsurface.</title>
        <authorList>
            <person name="Probst A.J."/>
            <person name="Ladd B."/>
            <person name="Jarett J.K."/>
            <person name="Geller-Mcgrath D.E."/>
            <person name="Sieber C.M.K."/>
            <person name="Emerson J.B."/>
            <person name="Anantharaman K."/>
            <person name="Thomas B.C."/>
            <person name="Malmstrom R."/>
            <person name="Stieglmeier M."/>
            <person name="Klingl A."/>
            <person name="Woyke T."/>
            <person name="Ryan C.M."/>
            <person name="Banfield J.F."/>
        </authorList>
    </citation>
    <scope>NUCLEOTIDE SEQUENCE [LARGE SCALE GENOMIC DNA]</scope>
</reference>
<protein>
    <submittedName>
        <fullName evidence="1">Uncharacterized protein</fullName>
    </submittedName>
</protein>
<evidence type="ECO:0000313" key="1">
    <source>
        <dbReference type="EMBL" id="PIU36670.1"/>
    </source>
</evidence>
<gene>
    <name evidence="1" type="ORF">COT02_04850</name>
</gene>
<dbReference type="EMBL" id="PEWY01000135">
    <property type="protein sequence ID" value="PIU36670.1"/>
    <property type="molecule type" value="Genomic_DNA"/>
</dbReference>
<dbReference type="AlphaFoldDB" id="A0A2M6YT20"/>
<proteinExistence type="predicted"/>
<name>A0A2M6YT20_9BACT</name>
<dbReference type="Proteomes" id="UP000230184">
    <property type="component" value="Unassembled WGS sequence"/>
</dbReference>
<organism evidence="1 2">
    <name type="scientific">Candidatus Roizmanbacteria bacterium CG07_land_8_20_14_0_80_34_15</name>
    <dbReference type="NCBI Taxonomy" id="1974849"/>
    <lineage>
        <taxon>Bacteria</taxon>
        <taxon>Candidatus Roizmaniibacteriota</taxon>
    </lineage>
</organism>